<keyword evidence="3" id="KW-1185">Reference proteome</keyword>
<organism evidence="2 3">
    <name type="scientific">Tepidamorphus gemmatus</name>
    <dbReference type="NCBI Taxonomy" id="747076"/>
    <lineage>
        <taxon>Bacteria</taxon>
        <taxon>Pseudomonadati</taxon>
        <taxon>Pseudomonadota</taxon>
        <taxon>Alphaproteobacteria</taxon>
        <taxon>Hyphomicrobiales</taxon>
        <taxon>Tepidamorphaceae</taxon>
        <taxon>Tepidamorphus</taxon>
    </lineage>
</organism>
<evidence type="ECO:0000313" key="2">
    <source>
        <dbReference type="EMBL" id="TCT11445.1"/>
    </source>
</evidence>
<dbReference type="GO" id="GO:0009228">
    <property type="term" value="P:thiamine biosynthetic process"/>
    <property type="evidence" value="ECO:0007669"/>
    <property type="project" value="InterPro"/>
</dbReference>
<evidence type="ECO:0000259" key="1">
    <source>
        <dbReference type="Pfam" id="PF09084"/>
    </source>
</evidence>
<dbReference type="InterPro" id="IPR015168">
    <property type="entry name" value="SsuA/THI5"/>
</dbReference>
<evidence type="ECO:0000313" key="3">
    <source>
        <dbReference type="Proteomes" id="UP000295678"/>
    </source>
</evidence>
<dbReference type="Proteomes" id="UP000295678">
    <property type="component" value="Unassembled WGS sequence"/>
</dbReference>
<dbReference type="OrthoDB" id="5348911at2"/>
<protein>
    <submittedName>
        <fullName evidence="2">Putative hydroxymethylpyrimidine transport system substrate-binding protein</fullName>
    </submittedName>
</protein>
<dbReference type="CDD" id="cd13651">
    <property type="entry name" value="PBP2_ThiY"/>
    <property type="match status" value="1"/>
</dbReference>
<comment type="caution">
    <text evidence="2">The sequence shown here is derived from an EMBL/GenBank/DDBJ whole genome shotgun (WGS) entry which is preliminary data.</text>
</comment>
<dbReference type="Pfam" id="PF09084">
    <property type="entry name" value="NMT1"/>
    <property type="match status" value="1"/>
</dbReference>
<dbReference type="InterPro" id="IPR027939">
    <property type="entry name" value="NMT1/THI5"/>
</dbReference>
<reference evidence="2 3" key="1">
    <citation type="submission" date="2019-03" db="EMBL/GenBank/DDBJ databases">
        <title>Genomic Encyclopedia of Type Strains, Phase IV (KMG-IV): sequencing the most valuable type-strain genomes for metagenomic binning, comparative biology and taxonomic classification.</title>
        <authorList>
            <person name="Goeker M."/>
        </authorList>
    </citation>
    <scope>NUCLEOTIDE SEQUENCE [LARGE SCALE GENOMIC DNA]</scope>
    <source>
        <strain evidence="2 3">DSM 19345</strain>
    </source>
</reference>
<feature type="domain" description="SsuA/THI5-like" evidence="1">
    <location>
        <begin position="49"/>
        <end position="260"/>
    </location>
</feature>
<dbReference type="SUPFAM" id="SSF53850">
    <property type="entry name" value="Periplasmic binding protein-like II"/>
    <property type="match status" value="1"/>
</dbReference>
<dbReference type="RefSeq" id="WP_132806202.1">
    <property type="nucleotide sequence ID" value="NZ_SMAK01000004.1"/>
</dbReference>
<gene>
    <name evidence="2" type="ORF">EDC22_104207</name>
</gene>
<sequence>MATHTPSRPTAWPARLVAGLFLGLGASFAGGGQAGAADRLTVLLDWFVNPDHAPLIIAEAKGFFADRGLAVELVPPADPSAPPRLVAAGQADVAISYQPNLHLQVHEGLPLVRFGTLVETPLNTLVVLEDGPIGDLADLKGRTIGFSVGGFEDALLGQMLESAGLELADVKLVNVNFSLSPSLFSGQVDAVIGAFRNFELNQMDIEGRPGRAFFPEEHGVPVYDELIFEAHRDTIGDDRLVRFLEAVEAATIWLTNHPQEGWELFVARHPELDDDLNRRAWFDTLPRFAKRPAALDRRRYERFAQFMKSRGLIDEIVPTETYAVELR</sequence>
<name>A0A4R3MIC1_9HYPH</name>
<dbReference type="PANTHER" id="PTHR31528">
    <property type="entry name" value="4-AMINO-5-HYDROXYMETHYL-2-METHYLPYRIMIDINE PHOSPHATE SYNTHASE THI11-RELATED"/>
    <property type="match status" value="1"/>
</dbReference>
<dbReference type="PANTHER" id="PTHR31528:SF3">
    <property type="entry name" value="THIAMINE BIOSYNTHESIS PROTEIN HI_0357-RELATED"/>
    <property type="match status" value="1"/>
</dbReference>
<accession>A0A4R3MIC1</accession>
<dbReference type="Gene3D" id="3.40.190.10">
    <property type="entry name" value="Periplasmic binding protein-like II"/>
    <property type="match status" value="2"/>
</dbReference>
<dbReference type="AlphaFoldDB" id="A0A4R3MIC1"/>
<dbReference type="EMBL" id="SMAK01000004">
    <property type="protein sequence ID" value="TCT11445.1"/>
    <property type="molecule type" value="Genomic_DNA"/>
</dbReference>
<proteinExistence type="predicted"/>